<proteinExistence type="predicted"/>
<dbReference type="AlphaFoldDB" id="A0AAW0BGD6"/>
<dbReference type="SUPFAM" id="SSF54695">
    <property type="entry name" value="POZ domain"/>
    <property type="match status" value="1"/>
</dbReference>
<keyword evidence="3" id="KW-1185">Reference proteome</keyword>
<feature type="domain" description="BTB" evidence="1">
    <location>
        <begin position="51"/>
        <end position="115"/>
    </location>
</feature>
<protein>
    <recommendedName>
        <fullName evidence="1">BTB domain-containing protein</fullName>
    </recommendedName>
</protein>
<organism evidence="2 3">
    <name type="scientific">Favolaschia claudopus</name>
    <dbReference type="NCBI Taxonomy" id="2862362"/>
    <lineage>
        <taxon>Eukaryota</taxon>
        <taxon>Fungi</taxon>
        <taxon>Dikarya</taxon>
        <taxon>Basidiomycota</taxon>
        <taxon>Agaricomycotina</taxon>
        <taxon>Agaricomycetes</taxon>
        <taxon>Agaricomycetidae</taxon>
        <taxon>Agaricales</taxon>
        <taxon>Marasmiineae</taxon>
        <taxon>Mycenaceae</taxon>
        <taxon>Favolaschia</taxon>
    </lineage>
</organism>
<sequence length="268" mass="30602">MIRRSRSSSVESLFQPTAGVKLEEKAPRIASQLLHQKNTAGPGDDADYLLDNVIFRVQGRMFKVPRYSFERSSEVFADMFALPTKNRRVEGRSIDNPIVLEEISSDDFEQLLKWVSVLKLSTQWRFLDVRRLAIQQLHTRPDLGGVERVMLGRQYGIVSFIRIGYVVLVRRTEVLSTEEAQEIGWDTAFHLSQLREKAAKSTVSPQEVVATFEEELKSAQSASAAYPSDSEPSFDEWTRSVYGKSIDVDRMRSFPILPRKRIRVSTNS</sequence>
<comment type="caution">
    <text evidence="2">The sequence shown here is derived from an EMBL/GenBank/DDBJ whole genome shotgun (WGS) entry which is preliminary data.</text>
</comment>
<reference evidence="2 3" key="1">
    <citation type="journal article" date="2024" name="J Genomics">
        <title>Draft genome sequencing and assembly of Favolaschia claudopus CIRM-BRFM 2984 isolated from oak limbs.</title>
        <authorList>
            <person name="Navarro D."/>
            <person name="Drula E."/>
            <person name="Chaduli D."/>
            <person name="Cazenave R."/>
            <person name="Ahrendt S."/>
            <person name="Wang J."/>
            <person name="Lipzen A."/>
            <person name="Daum C."/>
            <person name="Barry K."/>
            <person name="Grigoriev I.V."/>
            <person name="Favel A."/>
            <person name="Rosso M.N."/>
            <person name="Martin F."/>
        </authorList>
    </citation>
    <scope>NUCLEOTIDE SEQUENCE [LARGE SCALE GENOMIC DNA]</scope>
    <source>
        <strain evidence="2 3">CIRM-BRFM 2984</strain>
    </source>
</reference>
<dbReference type="Gene3D" id="3.30.710.10">
    <property type="entry name" value="Potassium Channel Kv1.1, Chain A"/>
    <property type="match status" value="1"/>
</dbReference>
<dbReference type="EMBL" id="JAWWNJ010000034">
    <property type="protein sequence ID" value="KAK7024956.1"/>
    <property type="molecule type" value="Genomic_DNA"/>
</dbReference>
<gene>
    <name evidence="2" type="ORF">R3P38DRAFT_1055634</name>
</gene>
<evidence type="ECO:0000313" key="3">
    <source>
        <dbReference type="Proteomes" id="UP001362999"/>
    </source>
</evidence>
<name>A0AAW0BGD6_9AGAR</name>
<evidence type="ECO:0000259" key="1">
    <source>
        <dbReference type="PROSITE" id="PS50097"/>
    </source>
</evidence>
<dbReference type="CDD" id="cd18186">
    <property type="entry name" value="BTB_POZ_ZBTB_KLHL-like"/>
    <property type="match status" value="1"/>
</dbReference>
<evidence type="ECO:0000313" key="2">
    <source>
        <dbReference type="EMBL" id="KAK7024956.1"/>
    </source>
</evidence>
<accession>A0AAW0BGD6</accession>
<dbReference type="InterPro" id="IPR000210">
    <property type="entry name" value="BTB/POZ_dom"/>
</dbReference>
<dbReference type="Proteomes" id="UP001362999">
    <property type="component" value="Unassembled WGS sequence"/>
</dbReference>
<dbReference type="PROSITE" id="PS50097">
    <property type="entry name" value="BTB"/>
    <property type="match status" value="1"/>
</dbReference>
<dbReference type="InterPro" id="IPR011333">
    <property type="entry name" value="SKP1/BTB/POZ_sf"/>
</dbReference>